<evidence type="ECO:0000256" key="1">
    <source>
        <dbReference type="SAM" id="MobiDB-lite"/>
    </source>
</evidence>
<accession>A0ABR0AUZ8</accession>
<dbReference type="Proteomes" id="UP001234178">
    <property type="component" value="Unassembled WGS sequence"/>
</dbReference>
<dbReference type="EMBL" id="JAOYFB010000039">
    <property type="protein sequence ID" value="KAK4028954.1"/>
    <property type="molecule type" value="Genomic_DNA"/>
</dbReference>
<reference evidence="2 3" key="1">
    <citation type="journal article" date="2023" name="Nucleic Acids Res.">
        <title>The hologenome of Daphnia magna reveals possible DNA methylation and microbiome-mediated evolution of the host genome.</title>
        <authorList>
            <person name="Chaturvedi A."/>
            <person name="Li X."/>
            <person name="Dhandapani V."/>
            <person name="Marshall H."/>
            <person name="Kissane S."/>
            <person name="Cuenca-Cambronero M."/>
            <person name="Asole G."/>
            <person name="Calvet F."/>
            <person name="Ruiz-Romero M."/>
            <person name="Marangio P."/>
            <person name="Guigo R."/>
            <person name="Rago D."/>
            <person name="Mirbahai L."/>
            <person name="Eastwood N."/>
            <person name="Colbourne J.K."/>
            <person name="Zhou J."/>
            <person name="Mallon E."/>
            <person name="Orsini L."/>
        </authorList>
    </citation>
    <scope>NUCLEOTIDE SEQUENCE [LARGE SCALE GENOMIC DNA]</scope>
    <source>
        <strain evidence="2">LRV0_1</strain>
    </source>
</reference>
<gene>
    <name evidence="2" type="ORF">OUZ56_021972</name>
</gene>
<sequence length="133" mass="14823">MPPADYVPSWGHSSPSTIRMPNKRTTSGTYPSTLPILHRLGSIIQAQQLMIAAKNDIEIPQLGLQTTLIEEERGKWLWSTSYRSAQLAIKNLSAELEDPKDSTHTEKKREVTIQRQHFIMAICNGNPPGGSSK</sequence>
<feature type="region of interest" description="Disordered" evidence="1">
    <location>
        <begin position="1"/>
        <end position="27"/>
    </location>
</feature>
<proteinExistence type="predicted"/>
<comment type="caution">
    <text evidence="2">The sequence shown here is derived from an EMBL/GenBank/DDBJ whole genome shotgun (WGS) entry which is preliminary data.</text>
</comment>
<feature type="compositionally biased region" description="Polar residues" evidence="1">
    <location>
        <begin position="11"/>
        <end position="27"/>
    </location>
</feature>
<organism evidence="2 3">
    <name type="scientific">Daphnia magna</name>
    <dbReference type="NCBI Taxonomy" id="35525"/>
    <lineage>
        <taxon>Eukaryota</taxon>
        <taxon>Metazoa</taxon>
        <taxon>Ecdysozoa</taxon>
        <taxon>Arthropoda</taxon>
        <taxon>Crustacea</taxon>
        <taxon>Branchiopoda</taxon>
        <taxon>Diplostraca</taxon>
        <taxon>Cladocera</taxon>
        <taxon>Anomopoda</taxon>
        <taxon>Daphniidae</taxon>
        <taxon>Daphnia</taxon>
    </lineage>
</organism>
<name>A0ABR0AUZ8_9CRUS</name>
<evidence type="ECO:0000313" key="2">
    <source>
        <dbReference type="EMBL" id="KAK4028954.1"/>
    </source>
</evidence>
<keyword evidence="3" id="KW-1185">Reference proteome</keyword>
<protein>
    <submittedName>
        <fullName evidence="2">Uncharacterized protein</fullName>
    </submittedName>
</protein>
<evidence type="ECO:0000313" key="3">
    <source>
        <dbReference type="Proteomes" id="UP001234178"/>
    </source>
</evidence>